<name>A0A1I0ATT6_9FIRM</name>
<evidence type="ECO:0000256" key="3">
    <source>
        <dbReference type="ARBA" id="ARBA00022553"/>
    </source>
</evidence>
<evidence type="ECO:0000259" key="10">
    <source>
        <dbReference type="PROSITE" id="PS50109"/>
    </source>
</evidence>
<dbReference type="InterPro" id="IPR036890">
    <property type="entry name" value="HATPase_C_sf"/>
</dbReference>
<evidence type="ECO:0000256" key="2">
    <source>
        <dbReference type="ARBA" id="ARBA00012438"/>
    </source>
</evidence>
<feature type="transmembrane region" description="Helical" evidence="9">
    <location>
        <begin position="223"/>
        <end position="243"/>
    </location>
</feature>
<keyword evidence="9" id="KW-0812">Transmembrane</keyword>
<keyword evidence="4" id="KW-0808">Transferase</keyword>
<dbReference type="Proteomes" id="UP000199568">
    <property type="component" value="Unassembled WGS sequence"/>
</dbReference>
<dbReference type="GO" id="GO:0005524">
    <property type="term" value="F:ATP binding"/>
    <property type="evidence" value="ECO:0007669"/>
    <property type="project" value="UniProtKB-KW"/>
</dbReference>
<keyword evidence="9" id="KW-1133">Transmembrane helix</keyword>
<keyword evidence="12" id="KW-1185">Reference proteome</keyword>
<keyword evidence="9" id="KW-0472">Membrane</keyword>
<dbReference type="Gene3D" id="1.20.5.1930">
    <property type="match status" value="1"/>
</dbReference>
<dbReference type="GO" id="GO:0016020">
    <property type="term" value="C:membrane"/>
    <property type="evidence" value="ECO:0007669"/>
    <property type="project" value="InterPro"/>
</dbReference>
<dbReference type="STRING" id="426128.SAMN05660297_01077"/>
<feature type="transmembrane region" description="Helical" evidence="9">
    <location>
        <begin position="143"/>
        <end position="160"/>
    </location>
</feature>
<dbReference type="RefSeq" id="WP_090440425.1">
    <property type="nucleotide sequence ID" value="NZ_FOHU01000003.1"/>
</dbReference>
<dbReference type="PANTHER" id="PTHR24421:SF10">
    <property type="entry name" value="NITRATE_NITRITE SENSOR PROTEIN NARQ"/>
    <property type="match status" value="1"/>
</dbReference>
<evidence type="ECO:0000313" key="11">
    <source>
        <dbReference type="EMBL" id="SES97808.1"/>
    </source>
</evidence>
<evidence type="ECO:0000256" key="7">
    <source>
        <dbReference type="ARBA" id="ARBA00022840"/>
    </source>
</evidence>
<organism evidence="11 12">
    <name type="scientific">Natronincola peptidivorans</name>
    <dbReference type="NCBI Taxonomy" id="426128"/>
    <lineage>
        <taxon>Bacteria</taxon>
        <taxon>Bacillati</taxon>
        <taxon>Bacillota</taxon>
        <taxon>Clostridia</taxon>
        <taxon>Peptostreptococcales</taxon>
        <taxon>Natronincolaceae</taxon>
        <taxon>Natronincola</taxon>
    </lineage>
</organism>
<dbReference type="Pfam" id="PF07730">
    <property type="entry name" value="HisKA_3"/>
    <property type="match status" value="1"/>
</dbReference>
<accession>A0A1I0ATT6</accession>
<keyword evidence="3" id="KW-0597">Phosphoprotein</keyword>
<dbReference type="InterPro" id="IPR050482">
    <property type="entry name" value="Sensor_HK_TwoCompSys"/>
</dbReference>
<dbReference type="InterPro" id="IPR005467">
    <property type="entry name" value="His_kinase_dom"/>
</dbReference>
<evidence type="ECO:0000256" key="6">
    <source>
        <dbReference type="ARBA" id="ARBA00022777"/>
    </source>
</evidence>
<keyword evidence="5" id="KW-0547">Nucleotide-binding</keyword>
<dbReference type="CDD" id="cd16917">
    <property type="entry name" value="HATPase_UhpB-NarQ-NarX-like"/>
    <property type="match status" value="1"/>
</dbReference>
<evidence type="ECO:0000313" key="12">
    <source>
        <dbReference type="Proteomes" id="UP000199568"/>
    </source>
</evidence>
<proteinExistence type="predicted"/>
<dbReference type="EC" id="2.7.13.3" evidence="2"/>
<evidence type="ECO:0000256" key="9">
    <source>
        <dbReference type="SAM" id="Phobius"/>
    </source>
</evidence>
<dbReference type="Pfam" id="PF02518">
    <property type="entry name" value="HATPase_c"/>
    <property type="match status" value="1"/>
</dbReference>
<dbReference type="OrthoDB" id="9781904at2"/>
<comment type="catalytic activity">
    <reaction evidence="1">
        <text>ATP + protein L-histidine = ADP + protein N-phospho-L-histidine.</text>
        <dbReference type="EC" id="2.7.13.3"/>
    </reaction>
</comment>
<keyword evidence="7" id="KW-0067">ATP-binding</keyword>
<evidence type="ECO:0000256" key="8">
    <source>
        <dbReference type="ARBA" id="ARBA00023012"/>
    </source>
</evidence>
<dbReference type="PROSITE" id="PS50109">
    <property type="entry name" value="HIS_KIN"/>
    <property type="match status" value="1"/>
</dbReference>
<feature type="transmembrane region" description="Helical" evidence="9">
    <location>
        <begin position="6"/>
        <end position="27"/>
    </location>
</feature>
<feature type="transmembrane region" description="Helical" evidence="9">
    <location>
        <begin position="181"/>
        <end position="203"/>
    </location>
</feature>
<keyword evidence="8" id="KW-0902">Two-component regulatory system</keyword>
<dbReference type="AlphaFoldDB" id="A0A1I0ATT6"/>
<dbReference type="SMART" id="SM00387">
    <property type="entry name" value="HATPase_c"/>
    <property type="match status" value="1"/>
</dbReference>
<dbReference type="Gene3D" id="3.30.565.10">
    <property type="entry name" value="Histidine kinase-like ATPase, C-terminal domain"/>
    <property type="match status" value="1"/>
</dbReference>
<protein>
    <recommendedName>
        <fullName evidence="2">histidine kinase</fullName>
        <ecNumber evidence="2">2.7.13.3</ecNumber>
    </recommendedName>
</protein>
<dbReference type="GO" id="GO:0000155">
    <property type="term" value="F:phosphorelay sensor kinase activity"/>
    <property type="evidence" value="ECO:0007669"/>
    <property type="project" value="InterPro"/>
</dbReference>
<dbReference type="InterPro" id="IPR011712">
    <property type="entry name" value="Sig_transdc_His_kin_sub3_dim/P"/>
</dbReference>
<feature type="transmembrane region" description="Helical" evidence="9">
    <location>
        <begin position="106"/>
        <end position="128"/>
    </location>
</feature>
<dbReference type="EMBL" id="FOHU01000003">
    <property type="protein sequence ID" value="SES97808.1"/>
    <property type="molecule type" value="Genomic_DNA"/>
</dbReference>
<keyword evidence="6 11" id="KW-0418">Kinase</keyword>
<feature type="domain" description="Histidine kinase" evidence="10">
    <location>
        <begin position="373"/>
        <end position="462"/>
    </location>
</feature>
<gene>
    <name evidence="11" type="ORF">SAMN05660297_01077</name>
</gene>
<reference evidence="11 12" key="1">
    <citation type="submission" date="2016-10" db="EMBL/GenBank/DDBJ databases">
        <authorList>
            <person name="de Groot N.N."/>
        </authorList>
    </citation>
    <scope>NUCLEOTIDE SEQUENCE [LARGE SCALE GENOMIC DNA]</scope>
    <source>
        <strain evidence="11 12">DSM 18979</strain>
    </source>
</reference>
<evidence type="ECO:0000256" key="1">
    <source>
        <dbReference type="ARBA" id="ARBA00000085"/>
    </source>
</evidence>
<dbReference type="InterPro" id="IPR003594">
    <property type="entry name" value="HATPase_dom"/>
</dbReference>
<sequence length="470" mass="53271">MYTQNQYLIIFFFYGLAFFTMGIAALLQSTSKDTSFPLLKSIHYLGYFGLVHGITEWIIMARISGMFLQHQSFLLVLGTFTNGLSFAFLWTFGVSLLEKKGRTKRILLGLPWLLFSIWLAAFLVSYAIYDTTYLHWVIVEDIMSRYFIGLPGAFVSAYALKKNADAMRAINLNSVAIKLHGMAFFFALYGLLAGAVVDSRGFFLANYLNKALFLRIFGFPVELGRAASAIGITILFVGVVKIFKWEIDKRIERLTKQQAASQERKKLGQELHDVIIQNLFATGLQVENLMEVETRPKQLENFHYIKANLNEAIMQIREFIGQVSGQSFEIEDLKYNLSKLVKNFKKTCAIPINLSFHVPEITLGSLSQEKITEIYYILQEALCNAIKHSQATHLTIEIKTTVNTIIATVKDNGIGFDQHQVPEGHHYGLITMRERASKINGQFIIKSSSKGTLVSVIIPWEESEDAKEKH</sequence>
<dbReference type="PANTHER" id="PTHR24421">
    <property type="entry name" value="NITRATE/NITRITE SENSOR PROTEIN NARX-RELATED"/>
    <property type="match status" value="1"/>
</dbReference>
<feature type="transmembrane region" description="Helical" evidence="9">
    <location>
        <begin position="73"/>
        <end position="94"/>
    </location>
</feature>
<dbReference type="GO" id="GO:0046983">
    <property type="term" value="F:protein dimerization activity"/>
    <property type="evidence" value="ECO:0007669"/>
    <property type="project" value="InterPro"/>
</dbReference>
<evidence type="ECO:0000256" key="5">
    <source>
        <dbReference type="ARBA" id="ARBA00022741"/>
    </source>
</evidence>
<evidence type="ECO:0000256" key="4">
    <source>
        <dbReference type="ARBA" id="ARBA00022679"/>
    </source>
</evidence>
<dbReference type="SUPFAM" id="SSF55874">
    <property type="entry name" value="ATPase domain of HSP90 chaperone/DNA topoisomerase II/histidine kinase"/>
    <property type="match status" value="1"/>
</dbReference>